<keyword evidence="12" id="KW-1185">Reference proteome</keyword>
<protein>
    <recommendedName>
        <fullName evidence="9">Pseudouridine synthase</fullName>
        <ecNumber evidence="9">5.4.99.-</ecNumber>
    </recommendedName>
</protein>
<dbReference type="InterPro" id="IPR006225">
    <property type="entry name" value="PsdUridine_synth_RluC/D"/>
</dbReference>
<evidence type="ECO:0000256" key="9">
    <source>
        <dbReference type="RuleBase" id="RU362028"/>
    </source>
</evidence>
<comment type="function">
    <text evidence="7">Dual specificity enzyme that catalyzes the synthesis of pseudouridine from uracil-746 in 23S ribosomal RNA and from uracil-32 in the anticodon stem and loop of transfer RNAs.</text>
</comment>
<evidence type="ECO:0000256" key="4">
    <source>
        <dbReference type="ARBA" id="ARBA00023235"/>
    </source>
</evidence>
<evidence type="ECO:0000256" key="6">
    <source>
        <dbReference type="ARBA" id="ARBA00036916"/>
    </source>
</evidence>
<evidence type="ECO:0000313" key="12">
    <source>
        <dbReference type="Proteomes" id="UP000241771"/>
    </source>
</evidence>
<evidence type="ECO:0000313" key="11">
    <source>
        <dbReference type="EMBL" id="PSW15136.1"/>
    </source>
</evidence>
<gene>
    <name evidence="11" type="ORF">C9I98_21105</name>
</gene>
<dbReference type="EC" id="5.4.99.-" evidence="9"/>
<comment type="similarity">
    <text evidence="1 9">Belongs to the pseudouridine synthase RluA family.</text>
</comment>
<evidence type="ECO:0000256" key="7">
    <source>
        <dbReference type="ARBA" id="ARBA00037305"/>
    </source>
</evidence>
<comment type="caution">
    <text evidence="11">The sequence shown here is derived from an EMBL/GenBank/DDBJ whole genome shotgun (WGS) entry which is preliminary data.</text>
</comment>
<dbReference type="GO" id="GO:0160142">
    <property type="term" value="F:23S rRNA pseudouridine(746) synthase activity"/>
    <property type="evidence" value="ECO:0007669"/>
    <property type="project" value="UniProtKB-EC"/>
</dbReference>
<dbReference type="GO" id="GO:0008033">
    <property type="term" value="P:tRNA processing"/>
    <property type="evidence" value="ECO:0007669"/>
    <property type="project" value="UniProtKB-KW"/>
</dbReference>
<evidence type="ECO:0000259" key="10">
    <source>
        <dbReference type="Pfam" id="PF00849"/>
    </source>
</evidence>
<dbReference type="Proteomes" id="UP000241771">
    <property type="component" value="Unassembled WGS sequence"/>
</dbReference>
<reference evidence="11 12" key="1">
    <citation type="submission" date="2018-01" db="EMBL/GenBank/DDBJ databases">
        <title>Whole genome sequencing of Histamine producing bacteria.</title>
        <authorList>
            <person name="Butler K."/>
        </authorList>
    </citation>
    <scope>NUCLEOTIDE SEQUENCE [LARGE SCALE GENOMIC DNA]</scope>
    <source>
        <strain evidence="11 12">DSM 100436</strain>
    </source>
</reference>
<evidence type="ECO:0000256" key="3">
    <source>
        <dbReference type="ARBA" id="ARBA00022694"/>
    </source>
</evidence>
<sequence length="239" mass="27380">MKPLPVLDYHPPTEPWLDILYLDDDIIAINKPSGLLSNPGRDPIHYDSVYSRVIRDYPEAQLVHRLDMATSGLMILALHKDAERHLKIQFQDRKTEKVYYARAMGVPAQPSGTIDLPLICDWPNRPKQKVCHEHGKPSVTHYQYLSHDDNTSLIRLRPVTGRSHQLRVHLLALGHPILGDRFYADDQGRAMAERLQLHAAELSFFHPSTDAPMHLFAPCEFYPDAPCNSLADEQCHWQK</sequence>
<evidence type="ECO:0000256" key="8">
    <source>
        <dbReference type="PIRSR" id="PIRSR606225-1"/>
    </source>
</evidence>
<evidence type="ECO:0000256" key="1">
    <source>
        <dbReference type="ARBA" id="ARBA00010876"/>
    </source>
</evidence>
<dbReference type="InterPro" id="IPR050188">
    <property type="entry name" value="RluA_PseudoU_synthase"/>
</dbReference>
<proteinExistence type="inferred from homology"/>
<dbReference type="GO" id="GO:0000455">
    <property type="term" value="P:enzyme-directed rRNA pseudouridine synthesis"/>
    <property type="evidence" value="ECO:0007669"/>
    <property type="project" value="TreeGrafter"/>
</dbReference>
<dbReference type="FunFam" id="3.30.2350.10:FF:000005">
    <property type="entry name" value="Pseudouridine synthase"/>
    <property type="match status" value="1"/>
</dbReference>
<dbReference type="CDD" id="cd02869">
    <property type="entry name" value="PseudoU_synth_RluA_like"/>
    <property type="match status" value="1"/>
</dbReference>
<dbReference type="SUPFAM" id="SSF55120">
    <property type="entry name" value="Pseudouridine synthase"/>
    <property type="match status" value="1"/>
</dbReference>
<evidence type="ECO:0000256" key="5">
    <source>
        <dbReference type="ARBA" id="ARBA00036184"/>
    </source>
</evidence>
<dbReference type="AlphaFoldDB" id="A0A2T3NIR0"/>
<dbReference type="NCBIfam" id="TIGR00005">
    <property type="entry name" value="rluA_subfam"/>
    <property type="match status" value="1"/>
</dbReference>
<dbReference type="EMBL" id="PYMA01000017">
    <property type="protein sequence ID" value="PSW15136.1"/>
    <property type="molecule type" value="Genomic_DNA"/>
</dbReference>
<feature type="domain" description="Pseudouridine synthase RsuA/RluA-like" evidence="10">
    <location>
        <begin position="25"/>
        <end position="171"/>
    </location>
</feature>
<dbReference type="GO" id="GO:0160151">
    <property type="term" value="F:tRNA pseudouridine(32) synthase activity"/>
    <property type="evidence" value="ECO:0007669"/>
    <property type="project" value="UniProtKB-EC"/>
</dbReference>
<comment type="catalytic activity">
    <reaction evidence="6">
        <text>uridine(746) in 23S rRNA = pseudouridine(746) in 23S rRNA</text>
        <dbReference type="Rhea" id="RHEA:42548"/>
        <dbReference type="Rhea" id="RHEA-COMP:10109"/>
        <dbReference type="Rhea" id="RHEA-COMP:10110"/>
        <dbReference type="ChEBI" id="CHEBI:65314"/>
        <dbReference type="ChEBI" id="CHEBI:65315"/>
        <dbReference type="EC" id="5.4.99.29"/>
    </reaction>
</comment>
<accession>A0A2T3NIR0</accession>
<comment type="function">
    <text evidence="9">Responsible for synthesis of pseudouridine from uracil.</text>
</comment>
<dbReference type="Pfam" id="PF00849">
    <property type="entry name" value="PseudoU_synth_2"/>
    <property type="match status" value="1"/>
</dbReference>
<organism evidence="11 12">
    <name type="scientific">Photobacterium sanctipauli</name>
    <dbReference type="NCBI Taxonomy" id="1342794"/>
    <lineage>
        <taxon>Bacteria</taxon>
        <taxon>Pseudomonadati</taxon>
        <taxon>Pseudomonadota</taxon>
        <taxon>Gammaproteobacteria</taxon>
        <taxon>Vibrionales</taxon>
        <taxon>Vibrionaceae</taxon>
        <taxon>Photobacterium</taxon>
    </lineage>
</organism>
<keyword evidence="4 9" id="KW-0413">Isomerase</keyword>
<dbReference type="PANTHER" id="PTHR21600">
    <property type="entry name" value="MITOCHONDRIAL RNA PSEUDOURIDINE SYNTHASE"/>
    <property type="match status" value="1"/>
</dbReference>
<comment type="catalytic activity">
    <reaction evidence="9">
        <text>a uridine in RNA = a pseudouridine in RNA</text>
        <dbReference type="Rhea" id="RHEA:48348"/>
        <dbReference type="Rhea" id="RHEA-COMP:12068"/>
        <dbReference type="Rhea" id="RHEA-COMP:12069"/>
        <dbReference type="ChEBI" id="CHEBI:65314"/>
        <dbReference type="ChEBI" id="CHEBI:65315"/>
    </reaction>
</comment>
<keyword evidence="2" id="KW-0698">rRNA processing</keyword>
<dbReference type="OrthoDB" id="9785808at2"/>
<dbReference type="Gene3D" id="3.30.2350.10">
    <property type="entry name" value="Pseudouridine synthase"/>
    <property type="match status" value="1"/>
</dbReference>
<name>A0A2T3NIR0_9GAMM</name>
<dbReference type="InterPro" id="IPR006224">
    <property type="entry name" value="PsdUridine_synth_RluA-like_CS"/>
</dbReference>
<dbReference type="PANTHER" id="PTHR21600:SF91">
    <property type="entry name" value="DUAL-SPECIFICITY RNA PSEUDOURIDINE SYNTHASE RLUA"/>
    <property type="match status" value="1"/>
</dbReference>
<feature type="active site" evidence="8">
    <location>
        <position position="67"/>
    </location>
</feature>
<dbReference type="InterPro" id="IPR020103">
    <property type="entry name" value="PsdUridine_synth_cat_dom_sf"/>
</dbReference>
<dbReference type="GO" id="GO:0003723">
    <property type="term" value="F:RNA binding"/>
    <property type="evidence" value="ECO:0007669"/>
    <property type="project" value="InterPro"/>
</dbReference>
<evidence type="ECO:0000256" key="2">
    <source>
        <dbReference type="ARBA" id="ARBA00022552"/>
    </source>
</evidence>
<comment type="catalytic activity">
    <reaction evidence="5">
        <text>uridine(32) in tRNA = pseudouridine(32) in tRNA</text>
        <dbReference type="Rhea" id="RHEA:42544"/>
        <dbReference type="Rhea" id="RHEA-COMP:10107"/>
        <dbReference type="Rhea" id="RHEA-COMP:10108"/>
        <dbReference type="ChEBI" id="CHEBI:65314"/>
        <dbReference type="ChEBI" id="CHEBI:65315"/>
        <dbReference type="EC" id="5.4.99.28"/>
    </reaction>
</comment>
<dbReference type="NCBIfam" id="NF007543">
    <property type="entry name" value="PRK10158.1"/>
    <property type="match status" value="1"/>
</dbReference>
<dbReference type="InterPro" id="IPR006145">
    <property type="entry name" value="PsdUridine_synth_RsuA/RluA"/>
</dbReference>
<dbReference type="RefSeq" id="WP_081878880.1">
    <property type="nucleotide sequence ID" value="NZ_JGVO01000197.1"/>
</dbReference>
<keyword evidence="3" id="KW-0819">tRNA processing</keyword>
<dbReference type="PROSITE" id="PS01129">
    <property type="entry name" value="PSI_RLU"/>
    <property type="match status" value="1"/>
</dbReference>